<evidence type="ECO:0000313" key="4">
    <source>
        <dbReference type="Proteomes" id="UP000494119"/>
    </source>
</evidence>
<reference evidence="3 4" key="1">
    <citation type="submission" date="2020-04" db="EMBL/GenBank/DDBJ databases">
        <authorList>
            <person name="De Canck E."/>
        </authorList>
    </citation>
    <scope>NUCLEOTIDE SEQUENCE [LARGE SCALE GENOMIC DNA]</scope>
    <source>
        <strain evidence="3 4">LMG 28688</strain>
    </source>
</reference>
<sequence length="132" mass="14304">MNRSIHPQMKKPLLAGLTLVAALCAVNAAAQATQAPAATPAPSIDQADVFLNVCQRPENLDACVMYLSGYTHGALVQTLIDKQPQRYCVPPNLGRKEQLGAILTWMKGHLQYILEPTGAVIYKALMGTFPCR</sequence>
<protein>
    <recommendedName>
        <fullName evidence="2">Rap1a immunity protein domain-containing protein</fullName>
    </recommendedName>
</protein>
<gene>
    <name evidence="3" type="ORF">LMG28688_04570</name>
</gene>
<keyword evidence="1" id="KW-0732">Signal</keyword>
<evidence type="ECO:0000313" key="3">
    <source>
        <dbReference type="EMBL" id="CAB3797653.1"/>
    </source>
</evidence>
<feature type="signal peptide" evidence="1">
    <location>
        <begin position="1"/>
        <end position="32"/>
    </location>
</feature>
<dbReference type="RefSeq" id="WP_175196821.1">
    <property type="nucleotide sequence ID" value="NZ_CADIKL010000026.1"/>
</dbReference>
<organism evidence="3 4">
    <name type="scientific">Paraburkholderia caffeinitolerans</name>
    <dbReference type="NCBI Taxonomy" id="1723730"/>
    <lineage>
        <taxon>Bacteria</taxon>
        <taxon>Pseudomonadati</taxon>
        <taxon>Pseudomonadota</taxon>
        <taxon>Betaproteobacteria</taxon>
        <taxon>Burkholderiales</taxon>
        <taxon>Burkholderiaceae</taxon>
        <taxon>Paraburkholderia</taxon>
    </lineage>
</organism>
<proteinExistence type="predicted"/>
<evidence type="ECO:0000259" key="2">
    <source>
        <dbReference type="Pfam" id="PF18602"/>
    </source>
</evidence>
<dbReference type="Proteomes" id="UP000494119">
    <property type="component" value="Unassembled WGS sequence"/>
</dbReference>
<dbReference type="AlphaFoldDB" id="A0A6J5GF78"/>
<dbReference type="Pfam" id="PF18602">
    <property type="entry name" value="Rap1a"/>
    <property type="match status" value="1"/>
</dbReference>
<feature type="domain" description="Rap1a immunity protein" evidence="2">
    <location>
        <begin position="50"/>
        <end position="131"/>
    </location>
</feature>
<keyword evidence="4" id="KW-1185">Reference proteome</keyword>
<evidence type="ECO:0000256" key="1">
    <source>
        <dbReference type="SAM" id="SignalP"/>
    </source>
</evidence>
<accession>A0A6J5GF78</accession>
<feature type="chain" id="PRO_5026693657" description="Rap1a immunity protein domain-containing protein" evidence="1">
    <location>
        <begin position="33"/>
        <end position="132"/>
    </location>
</feature>
<dbReference type="InterPro" id="IPR041238">
    <property type="entry name" value="Rap1a"/>
</dbReference>
<dbReference type="EMBL" id="CADIKL010000026">
    <property type="protein sequence ID" value="CAB3797653.1"/>
    <property type="molecule type" value="Genomic_DNA"/>
</dbReference>
<name>A0A6J5GF78_9BURK</name>